<evidence type="ECO:0000313" key="2">
    <source>
        <dbReference type="RefSeq" id="XP_075092056.1"/>
    </source>
</evidence>
<accession>A0AC58T4A8</accession>
<dbReference type="Proteomes" id="UP000790787">
    <property type="component" value="Chromosome 17"/>
</dbReference>
<reference evidence="1" key="1">
    <citation type="journal article" date="2014" name="Nat. Commun.">
        <title>The tobacco genome sequence and its comparison with those of tomato and potato.</title>
        <authorList>
            <person name="Sierro N."/>
            <person name="Battey J.N."/>
            <person name="Ouadi S."/>
            <person name="Bakaher N."/>
            <person name="Bovet L."/>
            <person name="Willig A."/>
            <person name="Goepfert S."/>
            <person name="Peitsch M.C."/>
            <person name="Ivanov N.V."/>
        </authorList>
    </citation>
    <scope>NUCLEOTIDE SEQUENCE [LARGE SCALE GENOMIC DNA]</scope>
</reference>
<gene>
    <name evidence="2" type="primary">LOC142172171</name>
</gene>
<keyword evidence="1" id="KW-1185">Reference proteome</keyword>
<evidence type="ECO:0000313" key="1">
    <source>
        <dbReference type="Proteomes" id="UP000790787"/>
    </source>
</evidence>
<organism evidence="1 2">
    <name type="scientific">Nicotiana tabacum</name>
    <name type="common">Common tobacco</name>
    <dbReference type="NCBI Taxonomy" id="4097"/>
    <lineage>
        <taxon>Eukaryota</taxon>
        <taxon>Viridiplantae</taxon>
        <taxon>Streptophyta</taxon>
        <taxon>Embryophyta</taxon>
        <taxon>Tracheophyta</taxon>
        <taxon>Spermatophyta</taxon>
        <taxon>Magnoliopsida</taxon>
        <taxon>eudicotyledons</taxon>
        <taxon>Gunneridae</taxon>
        <taxon>Pentapetalae</taxon>
        <taxon>asterids</taxon>
        <taxon>lamiids</taxon>
        <taxon>Solanales</taxon>
        <taxon>Solanaceae</taxon>
        <taxon>Nicotianoideae</taxon>
        <taxon>Nicotianeae</taxon>
        <taxon>Nicotiana</taxon>
    </lineage>
</organism>
<reference evidence="2" key="2">
    <citation type="submission" date="2025-08" db="UniProtKB">
        <authorList>
            <consortium name="RefSeq"/>
        </authorList>
    </citation>
    <scope>IDENTIFICATION</scope>
    <source>
        <tissue evidence="2">Leaf</tissue>
    </source>
</reference>
<dbReference type="RefSeq" id="XP_075092056.1">
    <property type="nucleotide sequence ID" value="XM_075235955.1"/>
</dbReference>
<proteinExistence type="predicted"/>
<name>A0AC58T4A8_TOBAC</name>
<protein>
    <submittedName>
        <fullName evidence="2">Uncharacterized protein LOC142172171</fullName>
    </submittedName>
</protein>
<sequence>MKDLWDEHDTLIPGRGYNCKESEPFFEIFYQQRLVQFLVGLNETYAHEETQRALGVIDLNKEPLTMLAGRGQMMKGKKPDVICEPSWYKGHQKENCYKIVGYPPDFKSKKKPMQGTGFKTYVNNTTFEGTNSAEGGQRIRNVLHVPDFKFNLLLVAKLTRDLGLYSGKVIRIDGEYDGLYILQEDIKPIVGAAVIKGRHDTKLWHSRLGHHSVKILGECIRTAVHLINKLTTVVLNGKSPYEMLHGKAPKIEHLRIFGCLYYASVLPREDKFDTRTKKTVFIGYSQTQKGYRLYNLESQIFFVSRDVSFSEDIFSLIEKRHEVIGEDGMFLVDPIAHKDMQLANPEKEFRHSQLLSRRQLLTQLLSKRQLLRFPQKQHI</sequence>